<dbReference type="GO" id="GO:0016740">
    <property type="term" value="F:transferase activity"/>
    <property type="evidence" value="ECO:0007669"/>
    <property type="project" value="UniProtKB-KW"/>
</dbReference>
<accession>A0A1I6HKE8</accession>
<keyword evidence="2" id="KW-1185">Reference proteome</keyword>
<gene>
    <name evidence="1" type="ORF">SAMN04488005_2792</name>
</gene>
<name>A0A1I6HKE8_9RHOB</name>
<dbReference type="SUPFAM" id="SSF52540">
    <property type="entry name" value="P-loop containing nucleoside triphosphate hydrolases"/>
    <property type="match status" value="1"/>
</dbReference>
<dbReference type="AlphaFoldDB" id="A0A1I6HKE8"/>
<dbReference type="EMBL" id="FOYP01000002">
    <property type="protein sequence ID" value="SFR54817.1"/>
    <property type="molecule type" value="Genomic_DNA"/>
</dbReference>
<keyword evidence="1" id="KW-0808">Transferase</keyword>
<sequence length="477" mass="53489">MTKFNSFIVLAEMRTGSNFLEANLNALEGVTCHGEAFNPAFIGYPKFDSLLGMTQEERDADPAALVAKIGADDGLCGFRFFHNHDPRALAICMDDPLCAKIILTRNQVDSYVSWKSARETGQWKLTNATNAKSVKITFDAEEFEEQIGRIQAFQIEVQRSLQTSGQTAFHIHYDDLRDVEILNGLAAFLGIEARLDALDKKLKKQNPEPLWQRVANYDDMQLALGQMDRFDLSRTPNLEPRRGAVVPTYVAADGARLLFMPLRSGPDWAVRRWLADIEAVRPRDLRRKFTQKTLRDWQNDHTGHRSFTVLRHPVARAHAAFCDCILGDGPDSFPGIRANLRRIHKLPIPEDAADLTDLTSYDNTQHRAAFLGFLQFLRQNLSGQTAIRVDPAWASQLAILQGIAAVSLPDMIFREDRLADELGCLAAQVGIEMPPAIGDTEHPHTNRLRAVYDPIIEEAARAAYARDYAAFGFGNWA</sequence>
<dbReference type="STRING" id="390270.SAMN04488005_2792"/>
<dbReference type="RefSeq" id="WP_090201233.1">
    <property type="nucleotide sequence ID" value="NZ_FOYP01000002.1"/>
</dbReference>
<dbReference type="Gene3D" id="3.40.50.300">
    <property type="entry name" value="P-loop containing nucleotide triphosphate hydrolases"/>
    <property type="match status" value="1"/>
</dbReference>
<organism evidence="1 2">
    <name type="scientific">Yoonia tamlensis</name>
    <dbReference type="NCBI Taxonomy" id="390270"/>
    <lineage>
        <taxon>Bacteria</taxon>
        <taxon>Pseudomonadati</taxon>
        <taxon>Pseudomonadota</taxon>
        <taxon>Alphaproteobacteria</taxon>
        <taxon>Rhodobacterales</taxon>
        <taxon>Paracoccaceae</taxon>
        <taxon>Yoonia</taxon>
    </lineage>
</organism>
<reference evidence="2" key="1">
    <citation type="submission" date="2016-10" db="EMBL/GenBank/DDBJ databases">
        <authorList>
            <person name="Varghese N."/>
            <person name="Submissions S."/>
        </authorList>
    </citation>
    <scope>NUCLEOTIDE SEQUENCE [LARGE SCALE GENOMIC DNA]</scope>
    <source>
        <strain evidence="2">DSM 26879</strain>
    </source>
</reference>
<evidence type="ECO:0000313" key="2">
    <source>
        <dbReference type="Proteomes" id="UP000199478"/>
    </source>
</evidence>
<proteinExistence type="predicted"/>
<dbReference type="Proteomes" id="UP000199478">
    <property type="component" value="Unassembled WGS sequence"/>
</dbReference>
<dbReference type="OrthoDB" id="7802556at2"/>
<evidence type="ECO:0000313" key="1">
    <source>
        <dbReference type="EMBL" id="SFR54817.1"/>
    </source>
</evidence>
<dbReference type="InterPro" id="IPR027417">
    <property type="entry name" value="P-loop_NTPase"/>
</dbReference>
<protein>
    <submittedName>
        <fullName evidence="1">LPS sulfotransferase NodH</fullName>
    </submittedName>
</protein>